<comment type="similarity">
    <text evidence="2">In the central section; belongs to the 3-hydroxyacyl-CoA dehydrogenase family.</text>
</comment>
<dbReference type="FunFam" id="3.90.226.10:FF:000011">
    <property type="entry name" value="Fatty acid oxidation complex subunit alpha"/>
    <property type="match status" value="1"/>
</dbReference>
<name>A0A7R9ZP76_9STRA</name>
<evidence type="ECO:0000256" key="4">
    <source>
        <dbReference type="ARBA" id="ARBA00012076"/>
    </source>
</evidence>
<keyword evidence="8" id="KW-0443">Lipid metabolism</keyword>
<feature type="compositionally biased region" description="Low complexity" evidence="11">
    <location>
        <begin position="102"/>
        <end position="111"/>
    </location>
</feature>
<evidence type="ECO:0000256" key="5">
    <source>
        <dbReference type="ARBA" id="ARBA00022832"/>
    </source>
</evidence>
<dbReference type="GO" id="GO:0016509">
    <property type="term" value="F:long-chain (3S)-3-hydroxyacyl-CoA dehydrogenase (NAD+) activity"/>
    <property type="evidence" value="ECO:0007669"/>
    <property type="project" value="TreeGrafter"/>
</dbReference>
<dbReference type="InterPro" id="IPR029045">
    <property type="entry name" value="ClpP/crotonase-like_dom_sf"/>
</dbReference>
<dbReference type="Pfam" id="PF02737">
    <property type="entry name" value="3HCDH_N"/>
    <property type="match status" value="1"/>
</dbReference>
<dbReference type="EC" id="4.2.1.17" evidence="4"/>
<evidence type="ECO:0000256" key="8">
    <source>
        <dbReference type="ARBA" id="ARBA00023098"/>
    </source>
</evidence>
<evidence type="ECO:0000256" key="7">
    <source>
        <dbReference type="ARBA" id="ARBA00023027"/>
    </source>
</evidence>
<dbReference type="Gene3D" id="1.10.1040.50">
    <property type="match status" value="1"/>
</dbReference>
<dbReference type="AlphaFoldDB" id="A0A7R9ZP76"/>
<evidence type="ECO:0000256" key="1">
    <source>
        <dbReference type="ARBA" id="ARBA00005005"/>
    </source>
</evidence>
<reference evidence="14" key="1">
    <citation type="submission" date="2021-01" db="EMBL/GenBank/DDBJ databases">
        <authorList>
            <person name="Corre E."/>
            <person name="Pelletier E."/>
            <person name="Niang G."/>
            <person name="Scheremetjew M."/>
            <person name="Finn R."/>
            <person name="Kale V."/>
            <person name="Holt S."/>
            <person name="Cochrane G."/>
            <person name="Meng A."/>
            <person name="Brown T."/>
            <person name="Cohen L."/>
        </authorList>
    </citation>
    <scope>NUCLEOTIDE SEQUENCE</scope>
    <source>
        <strain evidence="14">CCMP3328</strain>
    </source>
</reference>
<evidence type="ECO:0000256" key="10">
    <source>
        <dbReference type="ARBA" id="ARBA00023268"/>
    </source>
</evidence>
<dbReference type="EMBL" id="HBEF01018305">
    <property type="protein sequence ID" value="CAD8339185.1"/>
    <property type="molecule type" value="Transcribed_RNA"/>
</dbReference>
<evidence type="ECO:0000259" key="13">
    <source>
        <dbReference type="Pfam" id="PF02737"/>
    </source>
</evidence>
<dbReference type="InterPro" id="IPR006108">
    <property type="entry name" value="3HC_DH_C"/>
</dbReference>
<evidence type="ECO:0000259" key="12">
    <source>
        <dbReference type="Pfam" id="PF00725"/>
    </source>
</evidence>
<dbReference type="InterPro" id="IPR036291">
    <property type="entry name" value="NAD(P)-bd_dom_sf"/>
</dbReference>
<protein>
    <recommendedName>
        <fullName evidence="4">enoyl-CoA hydratase</fullName>
        <ecNumber evidence="4">4.2.1.17</ecNumber>
    </recommendedName>
</protein>
<feature type="domain" description="3-hydroxyacyl-CoA dehydrogenase C-terminal" evidence="12">
    <location>
        <begin position="732"/>
        <end position="828"/>
    </location>
</feature>
<dbReference type="PROSITE" id="PS00067">
    <property type="entry name" value="3HCDH"/>
    <property type="match status" value="1"/>
</dbReference>
<evidence type="ECO:0000256" key="6">
    <source>
        <dbReference type="ARBA" id="ARBA00023002"/>
    </source>
</evidence>
<sequence length="947" mass="104517">MQRVLKTGQRLPSRAALTLQRSRHAQNLRCSFGSVGHIGQSNMLGLQNAPLLTGNHRAKGMVPCFETSLSNYATRQQQISHDHSSRMHSTAATAAIEEDTSAKTASTADATPSFKSTPDRKYEFFQNVEITPDGVAVVRIDCSGKSVNTISFAMADEAKVMWEAEIHSNEDIKAVVFLSAKPNMFIAGADIFDLQAVEDKQDLVTIIEDSLTFFQRMKSKGVPLVCGIDGPALGGGLEWALWCDYRVCSDSDKVKLGLPEVKLGLLPGFGGTQNLHPLVGLQNAMDMMLTGKEVRAPKAKKMGLVDAVVAPQSLESVTIQSALDLATGKLKPKRKPKSWMNRALEDTSLGRKLIWNQVEKMVKKNTQGNYPSPGAIIQCVKYGLEHPKDKYTNERKQFANLAATPESESLIGIFDGMNQLKKHDFGDTGDIKVQQVAVMGAGLVRMICNWVYPNELGGWWILEWRCEFIMWRYTAVLSAIFLPHVCNTSTHVAASLTPTKKSLPLSCFAHVHPLPWSITPGIPSLLIFYFASFRSASFPSDQFHSNPLRRCHLQMGAGIAQVSAERGYNVLLKDRNDESVARGMSHVHKSWDQKKKRKRMTMFERNINASNLVGLSDQNPSWHRHFENTDLVIEAVFEDLQVKKDLLANVEEITGDHCVFATNTSAIPIRDIAAGSRRPQNVIGMHYFSPVPKMPLLEIIPHEGTSDAAKAAALQVGMKQGKTCIFVKDVPGFYVNRCLGPFLVEVSALLKDGAGLEDLDRSMVKFGMPVGPITLADEVGIDVTSHVASFLSKADLGSRMDGGDVGLMSKMIEKGWLGKKSGQGFYTYNGKKKTINNEAKAYVNQFVDTKLDLSMADMQDRLVTRLVNEAAKCLEDEIIANPTVGDIGMVFGTGFAPFRGGPFRYIDQQGVGNFVDKMNRLADKHGHQFEPCQLLKDYASIDKKFHN</sequence>
<dbReference type="InterPro" id="IPR001753">
    <property type="entry name" value="Enoyl-CoA_hydra/iso"/>
</dbReference>
<dbReference type="InterPro" id="IPR050136">
    <property type="entry name" value="FA_oxidation_alpha_subunit"/>
</dbReference>
<dbReference type="GO" id="GO:0004300">
    <property type="term" value="F:enoyl-CoA hydratase activity"/>
    <property type="evidence" value="ECO:0007669"/>
    <property type="project" value="UniProtKB-EC"/>
</dbReference>
<dbReference type="GO" id="GO:0006635">
    <property type="term" value="P:fatty acid beta-oxidation"/>
    <property type="evidence" value="ECO:0007669"/>
    <property type="project" value="UniProtKB-UniPathway"/>
</dbReference>
<evidence type="ECO:0000256" key="2">
    <source>
        <dbReference type="ARBA" id="ARBA00007005"/>
    </source>
</evidence>
<proteinExistence type="inferred from homology"/>
<dbReference type="InterPro" id="IPR006180">
    <property type="entry name" value="3-OHacyl-CoA_DH_CS"/>
</dbReference>
<evidence type="ECO:0000313" key="14">
    <source>
        <dbReference type="EMBL" id="CAD8339185.1"/>
    </source>
</evidence>
<dbReference type="PANTHER" id="PTHR43612:SF3">
    <property type="entry name" value="TRIFUNCTIONAL ENZYME SUBUNIT ALPHA, MITOCHONDRIAL"/>
    <property type="match status" value="1"/>
</dbReference>
<gene>
    <name evidence="14" type="ORF">CAUS1442_LOCUS11318</name>
</gene>
<keyword evidence="5" id="KW-0276">Fatty acid metabolism</keyword>
<dbReference type="Pfam" id="PF00725">
    <property type="entry name" value="3HCDH"/>
    <property type="match status" value="1"/>
</dbReference>
<keyword evidence="6" id="KW-0560">Oxidoreductase</keyword>
<dbReference type="InterPro" id="IPR008927">
    <property type="entry name" value="6-PGluconate_DH-like_C_sf"/>
</dbReference>
<dbReference type="SUPFAM" id="SSF48179">
    <property type="entry name" value="6-phosphogluconate dehydrogenase C-terminal domain-like"/>
    <property type="match status" value="2"/>
</dbReference>
<organism evidence="14">
    <name type="scientific">Craspedostauros australis</name>
    <dbReference type="NCBI Taxonomy" id="1486917"/>
    <lineage>
        <taxon>Eukaryota</taxon>
        <taxon>Sar</taxon>
        <taxon>Stramenopiles</taxon>
        <taxon>Ochrophyta</taxon>
        <taxon>Bacillariophyta</taxon>
        <taxon>Bacillariophyceae</taxon>
        <taxon>Bacillariophycidae</taxon>
        <taxon>Naviculales</taxon>
        <taxon>Naviculaceae</taxon>
        <taxon>Craspedostauros</taxon>
    </lineage>
</organism>
<dbReference type="CDD" id="cd06558">
    <property type="entry name" value="crotonase-like"/>
    <property type="match status" value="1"/>
</dbReference>
<feature type="region of interest" description="Disordered" evidence="11">
    <location>
        <begin position="97"/>
        <end position="116"/>
    </location>
</feature>
<comment type="pathway">
    <text evidence="1">Lipid metabolism; fatty acid beta-oxidation.</text>
</comment>
<dbReference type="SUPFAM" id="SSF51735">
    <property type="entry name" value="NAD(P)-binding Rossmann-fold domains"/>
    <property type="match status" value="1"/>
</dbReference>
<dbReference type="Gene3D" id="3.90.226.10">
    <property type="entry name" value="2-enoyl-CoA Hydratase, Chain A, domain 1"/>
    <property type="match status" value="1"/>
</dbReference>
<keyword evidence="10" id="KW-0511">Multifunctional enzyme</keyword>
<keyword evidence="9" id="KW-0456">Lyase</keyword>
<dbReference type="UniPathway" id="UPA00659"/>
<dbReference type="SUPFAM" id="SSF52096">
    <property type="entry name" value="ClpP/crotonase"/>
    <property type="match status" value="1"/>
</dbReference>
<dbReference type="Gene3D" id="3.40.50.720">
    <property type="entry name" value="NAD(P)-binding Rossmann-like Domain"/>
    <property type="match status" value="1"/>
</dbReference>
<dbReference type="FunFam" id="3.40.50.720:FF:000009">
    <property type="entry name" value="Fatty oxidation complex, alpha subunit"/>
    <property type="match status" value="1"/>
</dbReference>
<dbReference type="Pfam" id="PF00378">
    <property type="entry name" value="ECH_1"/>
    <property type="match status" value="1"/>
</dbReference>
<feature type="domain" description="3-hydroxyacyl-CoA dehydrogenase NAD binding" evidence="13">
    <location>
        <begin position="555"/>
        <end position="730"/>
    </location>
</feature>
<dbReference type="InterPro" id="IPR006176">
    <property type="entry name" value="3-OHacyl-CoA_DH_NAD-bd"/>
</dbReference>
<evidence type="ECO:0000256" key="3">
    <source>
        <dbReference type="ARBA" id="ARBA00008750"/>
    </source>
</evidence>
<dbReference type="GO" id="GO:0016507">
    <property type="term" value="C:mitochondrial fatty acid beta-oxidation multienzyme complex"/>
    <property type="evidence" value="ECO:0007669"/>
    <property type="project" value="TreeGrafter"/>
</dbReference>
<evidence type="ECO:0000256" key="11">
    <source>
        <dbReference type="SAM" id="MobiDB-lite"/>
    </source>
</evidence>
<dbReference type="GO" id="GO:0070403">
    <property type="term" value="F:NAD+ binding"/>
    <property type="evidence" value="ECO:0007669"/>
    <property type="project" value="InterPro"/>
</dbReference>
<keyword evidence="7" id="KW-0520">NAD</keyword>
<evidence type="ECO:0000256" key="9">
    <source>
        <dbReference type="ARBA" id="ARBA00023239"/>
    </source>
</evidence>
<comment type="similarity">
    <text evidence="3">In the N-terminal section; belongs to the enoyl-CoA hydratase/isomerase family.</text>
</comment>
<accession>A0A7R9ZP76</accession>
<dbReference type="PANTHER" id="PTHR43612">
    <property type="entry name" value="TRIFUNCTIONAL ENZYME SUBUNIT ALPHA"/>
    <property type="match status" value="1"/>
</dbReference>